<dbReference type="InterPro" id="IPR000073">
    <property type="entry name" value="AB_hydrolase_1"/>
</dbReference>
<dbReference type="SMR" id="A0A0G3FES4"/>
<dbReference type="PANTHER" id="PTHR43798:SF31">
    <property type="entry name" value="AB HYDROLASE SUPERFAMILY PROTEIN YCLE"/>
    <property type="match status" value="1"/>
</dbReference>
<evidence type="ECO:0000259" key="2">
    <source>
        <dbReference type="Pfam" id="PF12697"/>
    </source>
</evidence>
<accession>A0A0G3FES4</accession>
<dbReference type="InterPro" id="IPR050266">
    <property type="entry name" value="AB_hydrolase_sf"/>
</dbReference>
<dbReference type="InterPro" id="IPR012354">
    <property type="entry name" value="Esterase_lipase"/>
</dbReference>
<dbReference type="EMBL" id="KP347737">
    <property type="protein sequence ID" value="AKJ87232.1"/>
    <property type="molecule type" value="Genomic_DNA"/>
</dbReference>
<keyword evidence="1" id="KW-0378">Hydrolase</keyword>
<dbReference type="PIRSF" id="PIRSF017388">
    <property type="entry name" value="Esterase_lipase"/>
    <property type="match status" value="1"/>
</dbReference>
<dbReference type="SUPFAM" id="SSF53474">
    <property type="entry name" value="alpha/beta-Hydrolases"/>
    <property type="match status" value="1"/>
</dbReference>
<dbReference type="Pfam" id="PF12697">
    <property type="entry name" value="Abhydrolase_6"/>
    <property type="match status" value="1"/>
</dbReference>
<evidence type="ECO:0000256" key="1">
    <source>
        <dbReference type="ARBA" id="ARBA00022801"/>
    </source>
</evidence>
<evidence type="ECO:0000313" key="3">
    <source>
        <dbReference type="EMBL" id="AKJ87232.1"/>
    </source>
</evidence>
<dbReference type="GO" id="GO:0016020">
    <property type="term" value="C:membrane"/>
    <property type="evidence" value="ECO:0007669"/>
    <property type="project" value="TreeGrafter"/>
</dbReference>
<organism evidence="3">
    <name type="scientific">uncultured organism</name>
    <dbReference type="NCBI Taxonomy" id="155900"/>
    <lineage>
        <taxon>unclassified sequences</taxon>
        <taxon>environmental samples</taxon>
    </lineage>
</organism>
<reference evidence="3" key="1">
    <citation type="submission" date="2014-12" db="EMBL/GenBank/DDBJ databases">
        <title>Investigation of esterase diversity in environmental metagenomes.</title>
        <authorList>
            <person name="Popovic A."/>
            <person name="Tchigvintsev A."/>
            <person name="Nocek B."/>
            <person name="Hajighasemi M."/>
            <person name="Brown G."/>
            <person name="Xu X."/>
            <person name="Li H."/>
            <person name="Glinos J."/>
            <person name="Yim V."/>
            <person name="Pelletier E."/>
            <person name="Chernikova T.N."/>
            <person name="Golyshina O.V."/>
            <person name="Tran H."/>
            <person name="Le Paslier D."/>
            <person name="Yakimov M.M."/>
            <person name="Savchenko A."/>
            <person name="Golyshin P.N."/>
            <person name="Yakunin A.F."/>
        </authorList>
    </citation>
    <scope>NUCLEOTIDE SEQUENCE</scope>
</reference>
<dbReference type="GO" id="GO:0052689">
    <property type="term" value="F:carboxylic ester hydrolase activity"/>
    <property type="evidence" value="ECO:0007669"/>
    <property type="project" value="InterPro"/>
</dbReference>
<dbReference type="ESTHER" id="9zzzz-a0a0g3fes4">
    <property type="family name" value="CarbLipBact_2"/>
</dbReference>
<dbReference type="AlphaFoldDB" id="A0A0G3FES4"/>
<protein>
    <recommendedName>
        <fullName evidence="2">AB hydrolase-1 domain-containing protein</fullName>
    </recommendedName>
</protein>
<dbReference type="InterPro" id="IPR029058">
    <property type="entry name" value="AB_hydrolase_fold"/>
</dbReference>
<name>A0A0G3FES4_9ZZZZ</name>
<feature type="domain" description="AB hydrolase-1" evidence="2">
    <location>
        <begin position="31"/>
        <end position="240"/>
    </location>
</feature>
<proteinExistence type="predicted"/>
<dbReference type="Gene3D" id="3.40.50.1820">
    <property type="entry name" value="alpha/beta hydrolase"/>
    <property type="match status" value="1"/>
</dbReference>
<dbReference type="PANTHER" id="PTHR43798">
    <property type="entry name" value="MONOACYLGLYCEROL LIPASE"/>
    <property type="match status" value="1"/>
</dbReference>
<sequence length="258" mass="29363">MTQGGEVMEFVNTKTVKKSVPIFIEGGNRAILFVHGFTGSPHDFEYMAKEANRAGFTVSVPRLPGHGTCGEDFLKTTSRDWLRRAFDAYYDLKATHDDVAIVGLSMGGVIALIMAAQLKPKKLVTLAAATHVFDKRIQLTPFISLFTKKMNRENDEKFDDPDLQYLKEEYWSYNWPKQSAQLYKLMKMSRKAVPEIVSETLVVAARKDDTVPMEAADFIYKNIRSEKRKMLVFERSSHVLSNDIEKEDVAKAVIEWLV</sequence>